<dbReference type="EMBL" id="MABQ02000006">
    <property type="protein sequence ID" value="PCD33348.1"/>
    <property type="molecule type" value="Genomic_DNA"/>
</dbReference>
<name>A0A2H3H006_FUSOX</name>
<proteinExistence type="predicted"/>
<evidence type="ECO:0000313" key="2">
    <source>
        <dbReference type="Proteomes" id="UP000219602"/>
    </source>
</evidence>
<dbReference type="AlphaFoldDB" id="A0A2H3H006"/>
<dbReference type="STRING" id="327505.A0A2H3H006"/>
<organism evidence="1 2">
    <name type="scientific">Fusarium oxysporum f. sp. radicis-cucumerinum</name>
    <dbReference type="NCBI Taxonomy" id="327505"/>
    <lineage>
        <taxon>Eukaryota</taxon>
        <taxon>Fungi</taxon>
        <taxon>Dikarya</taxon>
        <taxon>Ascomycota</taxon>
        <taxon>Pezizomycotina</taxon>
        <taxon>Sordariomycetes</taxon>
        <taxon>Hypocreomycetidae</taxon>
        <taxon>Hypocreales</taxon>
        <taxon>Nectriaceae</taxon>
        <taxon>Fusarium</taxon>
        <taxon>Fusarium oxysporum species complex</taxon>
    </lineage>
</organism>
<reference evidence="1 2" key="1">
    <citation type="journal article" date="2016" name="Environ. Microbiol.">
        <title>Effector profiles distinguish formae speciales of Fusarium oxysporum.</title>
        <authorList>
            <person name="van Dam P."/>
            <person name="Fokkens L."/>
            <person name="Schmidt S.M."/>
            <person name="Linmans J.H."/>
            <person name="Kistler H.C."/>
            <person name="Ma L.J."/>
            <person name="Rep M."/>
        </authorList>
    </citation>
    <scope>NUCLEOTIDE SEQUENCE [LARGE SCALE GENOMIC DNA]</scope>
    <source>
        <strain evidence="1 2">Forc016</strain>
    </source>
</reference>
<protein>
    <submittedName>
        <fullName evidence="1">Uncharacterized protein</fullName>
    </submittedName>
</protein>
<reference evidence="1 2" key="2">
    <citation type="journal article" date="2017" name="Sci. Rep.">
        <title>A mobile pathogenicity chromosome in Fusarium oxysporum for infection of multiple cucurbit species.</title>
        <authorList>
            <person name="van Dam P."/>
            <person name="Fokkens L."/>
            <person name="Ayukawa Y."/>
            <person name="van der Gragt M."/>
            <person name="Ter Horst A."/>
            <person name="Brankovics B."/>
            <person name="Houterman P.M."/>
            <person name="Arie T."/>
            <person name="Rep M."/>
        </authorList>
    </citation>
    <scope>NUCLEOTIDE SEQUENCE [LARGE SCALE GENOMIC DNA]</scope>
    <source>
        <strain evidence="1 2">Forc016</strain>
    </source>
</reference>
<comment type="caution">
    <text evidence="1">The sequence shown here is derived from an EMBL/GenBank/DDBJ whole genome shotgun (WGS) entry which is preliminary data.</text>
</comment>
<evidence type="ECO:0000313" key="1">
    <source>
        <dbReference type="EMBL" id="PCD33348.1"/>
    </source>
</evidence>
<accession>A0A2H3H006</accession>
<gene>
    <name evidence="1" type="ORF">AU210_009576</name>
</gene>
<sequence length="564" mass="63318">MQDAVHPSEQRARRAFAQGYQTWSALHRISSEETDLWRDCLQRMRTAFPDHPRLPQNVKADKNFRNVALVKATTTWLAANEVDHLPPFKDESTFYVAWDKPTKMILTADGRHSSATLPDIFGKHSRHIPVLLQAWAYILSARWAELVPGAHLFRHDISLSNGNTSRSPPEHNSKSPVTINLGADSEGAAQWWTALLSVERGWSATMSNKEGRCLHSPWSISLESEIPILISVKGKSTASASADVSTTLSEAYSYLAEYCSVHRIDDDVYLASLAGALMIPASKYDGRSIALPVPDAHWGEKMEEDRRQHQTSSTLMGINNVQFDRLLTLSCNAKGIKALLTSVFCGNDKTLREGRAGWWNIDLGAAAWTGTLMSFIQMPVPQFATDTRSISRADECRLLYLCHDINYTIPPLFPFPPFGSTAIEDTNIDVHEHILCGWDHSLRFSHLTWHCSDGTKVQQGPKVPSMATRLKNGVLQGSVPEEEVDYEEYDSEDENSEMVTRNIFTWLRGDDGFPVAERAIREHEWIDNLDSEDDEPIEGDVHSSFDGHLHGWLLKTSTHRSNSI</sequence>
<dbReference type="Proteomes" id="UP000219602">
    <property type="component" value="Chromosome 8"/>
</dbReference>